<name>A0A918PWS9_9CAUL</name>
<evidence type="ECO:0000256" key="2">
    <source>
        <dbReference type="ARBA" id="ARBA00038695"/>
    </source>
</evidence>
<dbReference type="NCBIfam" id="TIGR00741">
    <property type="entry name" value="yfiA"/>
    <property type="match status" value="1"/>
</dbReference>
<reference evidence="6" key="2">
    <citation type="submission" date="2020-09" db="EMBL/GenBank/DDBJ databases">
        <authorList>
            <person name="Sun Q."/>
            <person name="Kim S."/>
        </authorList>
    </citation>
    <scope>NUCLEOTIDE SEQUENCE</scope>
    <source>
        <strain evidence="6">KCTC 32296</strain>
    </source>
</reference>
<dbReference type="Pfam" id="PF16321">
    <property type="entry name" value="Ribosom_S30AE_C"/>
    <property type="match status" value="1"/>
</dbReference>
<dbReference type="Pfam" id="PF02482">
    <property type="entry name" value="Ribosomal_S30AE"/>
    <property type="match status" value="1"/>
</dbReference>
<dbReference type="InterPro" id="IPR038416">
    <property type="entry name" value="Ribosom_S30AE_C_sf"/>
</dbReference>
<feature type="domain" description="Sigma 54 modulation/S30EA ribosomal protein C-terminal" evidence="5">
    <location>
        <begin position="142"/>
        <end position="194"/>
    </location>
</feature>
<comment type="subunit">
    <text evidence="4">Interacts with 100S ribosomes.</text>
</comment>
<dbReference type="GO" id="GO:0043024">
    <property type="term" value="F:ribosomal small subunit binding"/>
    <property type="evidence" value="ECO:0007669"/>
    <property type="project" value="TreeGrafter"/>
</dbReference>
<keyword evidence="4" id="KW-0963">Cytoplasm</keyword>
<dbReference type="EMBL" id="BMZB01000001">
    <property type="protein sequence ID" value="GGZ25810.1"/>
    <property type="molecule type" value="Genomic_DNA"/>
</dbReference>
<organism evidence="6 7">
    <name type="scientific">Asticcacaulis endophyticus</name>
    <dbReference type="NCBI Taxonomy" id="1395890"/>
    <lineage>
        <taxon>Bacteria</taxon>
        <taxon>Pseudomonadati</taxon>
        <taxon>Pseudomonadota</taxon>
        <taxon>Alphaproteobacteria</taxon>
        <taxon>Caulobacterales</taxon>
        <taxon>Caulobacteraceae</taxon>
        <taxon>Asticcacaulis</taxon>
    </lineage>
</organism>
<evidence type="ECO:0000259" key="5">
    <source>
        <dbReference type="Pfam" id="PF16321"/>
    </source>
</evidence>
<dbReference type="AlphaFoldDB" id="A0A918PWS9"/>
<dbReference type="InterPro" id="IPR032528">
    <property type="entry name" value="Ribosom_S30AE_C"/>
</dbReference>
<dbReference type="InterPro" id="IPR003489">
    <property type="entry name" value="RHF/RaiA"/>
</dbReference>
<keyword evidence="1 4" id="KW-0810">Translation regulation</keyword>
<dbReference type="RefSeq" id="WP_189485152.1">
    <property type="nucleotide sequence ID" value="NZ_BMZB01000001.1"/>
</dbReference>
<evidence type="ECO:0000313" key="6">
    <source>
        <dbReference type="EMBL" id="GGZ25810.1"/>
    </source>
</evidence>
<dbReference type="GO" id="GO:0045900">
    <property type="term" value="P:negative regulation of translational elongation"/>
    <property type="evidence" value="ECO:0007669"/>
    <property type="project" value="TreeGrafter"/>
</dbReference>
<dbReference type="InterPro" id="IPR036567">
    <property type="entry name" value="RHF-like"/>
</dbReference>
<dbReference type="Gene3D" id="3.30.160.100">
    <property type="entry name" value="Ribosome hibernation promotion factor-like"/>
    <property type="match status" value="1"/>
</dbReference>
<comment type="similarity">
    <text evidence="4">Belongs to the HPF/YfiA ribosome-associated protein family. Long HPF subfamily.</text>
</comment>
<gene>
    <name evidence="4" type="primary">hpf</name>
    <name evidence="6" type="ORF">GCM10011273_09050</name>
</gene>
<accession>A0A918PWS9</accession>
<dbReference type="PANTHER" id="PTHR33231:SF1">
    <property type="entry name" value="30S RIBOSOMAL PROTEIN"/>
    <property type="match status" value="1"/>
</dbReference>
<evidence type="ECO:0000256" key="3">
    <source>
        <dbReference type="ARBA" id="ARBA00041148"/>
    </source>
</evidence>
<dbReference type="Proteomes" id="UP000662572">
    <property type="component" value="Unassembled WGS sequence"/>
</dbReference>
<dbReference type="HAMAP" id="MF_00839">
    <property type="entry name" value="HPF"/>
    <property type="match status" value="1"/>
</dbReference>
<sequence length="207" mass="22881">MQIQVNGKQVEVGDALRERIEQELSAGIAKYFDRGGEAEVTLSKQGHLFKADCWVRLASGQTLVSSGTGGDAHSAFTGTLDRIETRVRRYKRRLKNHHNPSPSQELASITVLRYDNTGDDPLEDYDDGQAVNGWDHDAPPQAMVIAETEAPLRTMTVSGAVLEMDMSNYPVLMFRNAAHGGLSVIYRRPDGNIGWIDPERTRARSVA</sequence>
<reference evidence="6" key="1">
    <citation type="journal article" date="2014" name="Int. J. Syst. Evol. Microbiol.">
        <title>Complete genome sequence of Corynebacterium casei LMG S-19264T (=DSM 44701T), isolated from a smear-ripened cheese.</title>
        <authorList>
            <consortium name="US DOE Joint Genome Institute (JGI-PGF)"/>
            <person name="Walter F."/>
            <person name="Albersmeier A."/>
            <person name="Kalinowski J."/>
            <person name="Ruckert C."/>
        </authorList>
    </citation>
    <scope>NUCLEOTIDE SEQUENCE</scope>
    <source>
        <strain evidence="6">KCTC 32296</strain>
    </source>
</reference>
<comment type="subunit">
    <text evidence="2">Associates exclusively with 100S ribosomes, which are dimers of 70S ribosomes.</text>
</comment>
<dbReference type="Gene3D" id="3.30.505.50">
    <property type="entry name" value="Sigma 54 modulation/S30EA ribosomal protein, C-terminal domain"/>
    <property type="match status" value="1"/>
</dbReference>
<comment type="subcellular location">
    <subcellularLocation>
        <location evidence="4">Cytoplasm</location>
    </subcellularLocation>
</comment>
<keyword evidence="7" id="KW-1185">Reference proteome</keyword>
<dbReference type="InterPro" id="IPR050574">
    <property type="entry name" value="HPF/YfiA_ribosome-assoc"/>
</dbReference>
<dbReference type="InterPro" id="IPR034694">
    <property type="entry name" value="HPF_long/plastid"/>
</dbReference>
<protein>
    <recommendedName>
        <fullName evidence="3 4">Ribosome hibernation promoting factor</fullName>
        <shortName evidence="4">HPF</shortName>
    </recommendedName>
</protein>
<comment type="function">
    <text evidence="4">Required for dimerization of active 70S ribosomes into 100S ribosomes in stationary phase; 100S ribosomes are translationally inactive and sometimes present during exponential growth.</text>
</comment>
<dbReference type="GO" id="GO:0022627">
    <property type="term" value="C:cytosolic small ribosomal subunit"/>
    <property type="evidence" value="ECO:0007669"/>
    <property type="project" value="TreeGrafter"/>
</dbReference>
<evidence type="ECO:0000313" key="7">
    <source>
        <dbReference type="Proteomes" id="UP000662572"/>
    </source>
</evidence>
<dbReference type="SUPFAM" id="SSF69754">
    <property type="entry name" value="Ribosome binding protein Y (YfiA homologue)"/>
    <property type="match status" value="1"/>
</dbReference>
<dbReference type="PANTHER" id="PTHR33231">
    <property type="entry name" value="30S RIBOSOMAL PROTEIN"/>
    <property type="match status" value="1"/>
</dbReference>
<evidence type="ECO:0000256" key="4">
    <source>
        <dbReference type="HAMAP-Rule" id="MF_00839"/>
    </source>
</evidence>
<proteinExistence type="inferred from homology"/>
<comment type="caution">
    <text evidence="6">The sequence shown here is derived from an EMBL/GenBank/DDBJ whole genome shotgun (WGS) entry which is preliminary data.</text>
</comment>
<evidence type="ECO:0000256" key="1">
    <source>
        <dbReference type="ARBA" id="ARBA00022845"/>
    </source>
</evidence>